<evidence type="ECO:0000256" key="4">
    <source>
        <dbReference type="ARBA" id="ARBA00022825"/>
    </source>
</evidence>
<keyword evidence="4" id="KW-0720">Serine protease</keyword>
<dbReference type="InterPro" id="IPR051201">
    <property type="entry name" value="Chloro_Bact_Ser_Proteases"/>
</dbReference>
<dbReference type="Proteomes" id="UP000093898">
    <property type="component" value="Unassembled WGS sequence"/>
</dbReference>
<reference evidence="8 9" key="1">
    <citation type="submission" date="2016-06" db="EMBL/GenBank/DDBJ databases">
        <authorList>
            <person name="Kjaerup R.B."/>
            <person name="Dalgaard T.S."/>
            <person name="Juul-Madsen H.R."/>
        </authorList>
    </citation>
    <scope>NUCLEOTIDE SEQUENCE [LARGE SCALE GENOMIC DNA]</scope>
    <source>
        <strain evidence="8 9">1127319.6</strain>
    </source>
</reference>
<dbReference type="GO" id="GO:0004252">
    <property type="term" value="F:serine-type endopeptidase activity"/>
    <property type="evidence" value="ECO:0007669"/>
    <property type="project" value="InterPro"/>
</dbReference>
<evidence type="ECO:0000313" key="9">
    <source>
        <dbReference type="Proteomes" id="UP000093898"/>
    </source>
</evidence>
<dbReference type="FunFam" id="2.40.10.10:FF:000001">
    <property type="entry name" value="Periplasmic serine protease DegS"/>
    <property type="match status" value="1"/>
</dbReference>
<dbReference type="GO" id="GO:0006508">
    <property type="term" value="P:proteolysis"/>
    <property type="evidence" value="ECO:0007669"/>
    <property type="project" value="UniProtKB-KW"/>
</dbReference>
<keyword evidence="6" id="KW-0812">Transmembrane</keyword>
<proteinExistence type="inferred from homology"/>
<dbReference type="RefSeq" id="WP_053854415.1">
    <property type="nucleotide sequence ID" value="NZ_CYSI01000007.1"/>
</dbReference>
<gene>
    <name evidence="8" type="ORF">A5630_17330</name>
</gene>
<feature type="compositionally biased region" description="Polar residues" evidence="5">
    <location>
        <begin position="76"/>
        <end position="89"/>
    </location>
</feature>
<feature type="compositionally biased region" description="Polar residues" evidence="5">
    <location>
        <begin position="1"/>
        <end position="12"/>
    </location>
</feature>
<keyword evidence="2" id="KW-0645">Protease</keyword>
<dbReference type="SUPFAM" id="SSF50494">
    <property type="entry name" value="Trypsin-like serine proteases"/>
    <property type="match status" value="1"/>
</dbReference>
<dbReference type="Pfam" id="PF13180">
    <property type="entry name" value="PDZ_2"/>
    <property type="match status" value="1"/>
</dbReference>
<dbReference type="OrthoDB" id="9758917at2"/>
<dbReference type="InterPro" id="IPR001940">
    <property type="entry name" value="Peptidase_S1C"/>
</dbReference>
<dbReference type="Gene3D" id="2.40.10.10">
    <property type="entry name" value="Trypsin-like serine proteases"/>
    <property type="match status" value="2"/>
</dbReference>
<feature type="domain" description="PDZ" evidence="7">
    <location>
        <begin position="391"/>
        <end position="463"/>
    </location>
</feature>
<name>A0A1A3H745_MYCMU</name>
<dbReference type="PANTHER" id="PTHR43343:SF3">
    <property type="entry name" value="PROTEASE DO-LIKE 8, CHLOROPLASTIC"/>
    <property type="match status" value="1"/>
</dbReference>
<feature type="compositionally biased region" description="Low complexity" evidence="5">
    <location>
        <begin position="42"/>
        <end position="75"/>
    </location>
</feature>
<dbReference type="InterPro" id="IPR043504">
    <property type="entry name" value="Peptidase_S1_PA_chymotrypsin"/>
</dbReference>
<evidence type="ECO:0000256" key="1">
    <source>
        <dbReference type="ARBA" id="ARBA00010541"/>
    </source>
</evidence>
<dbReference type="PANTHER" id="PTHR43343">
    <property type="entry name" value="PEPTIDASE S12"/>
    <property type="match status" value="1"/>
</dbReference>
<evidence type="ECO:0000256" key="2">
    <source>
        <dbReference type="ARBA" id="ARBA00022670"/>
    </source>
</evidence>
<keyword evidence="3" id="KW-0378">Hydrolase</keyword>
<keyword evidence="6" id="KW-0472">Membrane</keyword>
<dbReference type="InterPro" id="IPR036034">
    <property type="entry name" value="PDZ_sf"/>
</dbReference>
<dbReference type="AlphaFoldDB" id="A0A1A3H745"/>
<dbReference type="SMART" id="SM00228">
    <property type="entry name" value="PDZ"/>
    <property type="match status" value="1"/>
</dbReference>
<dbReference type="SUPFAM" id="SSF50156">
    <property type="entry name" value="PDZ domain-like"/>
    <property type="match status" value="1"/>
</dbReference>
<evidence type="ECO:0000313" key="8">
    <source>
        <dbReference type="EMBL" id="OBJ44087.1"/>
    </source>
</evidence>
<evidence type="ECO:0000259" key="7">
    <source>
        <dbReference type="SMART" id="SM00228"/>
    </source>
</evidence>
<dbReference type="Gene3D" id="2.30.42.10">
    <property type="match status" value="1"/>
</dbReference>
<evidence type="ECO:0000256" key="3">
    <source>
        <dbReference type="ARBA" id="ARBA00022801"/>
    </source>
</evidence>
<dbReference type="InterPro" id="IPR009003">
    <property type="entry name" value="Peptidase_S1_PA"/>
</dbReference>
<dbReference type="GeneID" id="76724137"/>
<dbReference type="PRINTS" id="PR00834">
    <property type="entry name" value="PROTEASES2C"/>
</dbReference>
<evidence type="ECO:0000256" key="6">
    <source>
        <dbReference type="SAM" id="Phobius"/>
    </source>
</evidence>
<evidence type="ECO:0000256" key="5">
    <source>
        <dbReference type="SAM" id="MobiDB-lite"/>
    </source>
</evidence>
<feature type="transmembrane region" description="Helical" evidence="6">
    <location>
        <begin position="119"/>
        <end position="141"/>
    </location>
</feature>
<dbReference type="InterPro" id="IPR001478">
    <property type="entry name" value="PDZ"/>
</dbReference>
<comment type="similarity">
    <text evidence="1">Belongs to the peptidase S1C family.</text>
</comment>
<dbReference type="STRING" id="56689.GCA_001291445_02120"/>
<feature type="region of interest" description="Disordered" evidence="5">
    <location>
        <begin position="1"/>
        <end position="113"/>
    </location>
</feature>
<protein>
    <submittedName>
        <fullName evidence="8">Peptidase S1</fullName>
    </submittedName>
</protein>
<comment type="caution">
    <text evidence="8">The sequence shown here is derived from an EMBL/GenBank/DDBJ whole genome shotgun (WGS) entry which is preliminary data.</text>
</comment>
<dbReference type="Pfam" id="PF13365">
    <property type="entry name" value="Trypsin_2"/>
    <property type="match status" value="1"/>
</dbReference>
<dbReference type="EMBL" id="LZLC01000064">
    <property type="protein sequence ID" value="OBJ44087.1"/>
    <property type="molecule type" value="Genomic_DNA"/>
</dbReference>
<sequence>MTNHPRYSQQPESGRRPDSYQSAPGYGASPQQGSSYDWRYATHQQPQTTGQYPTGNYATGQYQTGQHQTGQHPTGSYATGQYSTQQYGSQPHDPYRNGSHNGRPTIAPRPQNRSRTGPLIAGMAAVALVSAGIGGGIVMLAQPDYSSSSTSLGGSARGQHAGNAPIGSVEQVAAKVVPSVVKLETDMGRASEEGSGIILSADGLILTNNHVVAGAKDAPPPGAPPVQTKVTFNTGNTTTFQIVGTDPSSDIAVVRAKGVSGLTPISLGSSSNLVVGQQVVAVGSPLGLQGTVTEGIISSLNRPVAAGGDAKNQNTVLDAIQTDAAINPGNSGGALVNMSGELVGINSAIATLGGDSGQSQSGSIGLGFAIPVDQAKRIADELIKNGIASHASLGVQVGNDKTIDGAKIVDVTNGGAAQSAGLPSGVVVTKVDDRVISSADALVAAVRSKAPGDKVTLTYLDTAGKPQTVQVTLGKAQQ</sequence>
<organism evidence="8 9">
    <name type="scientific">Mycolicibacterium mucogenicum</name>
    <name type="common">Mycobacterium mucogenicum</name>
    <dbReference type="NCBI Taxonomy" id="56689"/>
    <lineage>
        <taxon>Bacteria</taxon>
        <taxon>Bacillati</taxon>
        <taxon>Actinomycetota</taxon>
        <taxon>Actinomycetes</taxon>
        <taxon>Mycobacteriales</taxon>
        <taxon>Mycobacteriaceae</taxon>
        <taxon>Mycolicibacterium</taxon>
    </lineage>
</organism>
<accession>A0A1A3H745</accession>
<keyword evidence="6" id="KW-1133">Transmembrane helix</keyword>